<evidence type="ECO:0000256" key="3">
    <source>
        <dbReference type="PIRNR" id="PIRNR036492"/>
    </source>
</evidence>
<dbReference type="PANTHER" id="PTHR43570:SF16">
    <property type="entry name" value="ALDEHYDE DEHYDROGENASE TYPE III, ISOFORM Q"/>
    <property type="match status" value="1"/>
</dbReference>
<dbReference type="InterPro" id="IPR016162">
    <property type="entry name" value="Ald_DH_N"/>
</dbReference>
<evidence type="ECO:0000256" key="1">
    <source>
        <dbReference type="ARBA" id="ARBA00009986"/>
    </source>
</evidence>
<evidence type="ECO:0000259" key="7">
    <source>
        <dbReference type="Pfam" id="PF00171"/>
    </source>
</evidence>
<protein>
    <recommendedName>
        <fullName evidence="3">Aldehyde dehydrogenase</fullName>
    </recommendedName>
</protein>
<sequence>MTQTPETQTPEPETPEIPETQSPEAQIPGMMAGLRATFESRATRPIEWRRAQLQRLSAMIKDNEAEILAALKADLGRSANESRLVETNTLQGEISHVLRHLKRWMRPQRVPTPLTNQPGRSEIMSEPLGVVLIMAPWNYPVYLVGMPLIGAIAAGNCAVLKPSEISANTSKLLARLIPSYMDAEAIRVVEGDADTANQLLQQRFDHIFFTGSAAIGRIVMEAAAKHLTPVTLELGGKSPCIVTPDCDLEVAARRVAWGKFLNAGQTCVAPDHVLAHESVAGDFVTRLKAATKRFYGDDPKASPDYPRIINDRHFARVSRLIADGTVECGGDTEPASRYIAPTILTGVDPASDVMSQEIFGPVLPVITYANIDEAIGFVSARPKPLALYLFCNDGETRDRVLSETSSGGAVINDVVTHLAVPELPFGGVGASGMGACHGRASFDTFSHAKGVLTKSERFEVKLRYAPFTALKSRLIRLVS</sequence>
<proteinExistence type="inferred from homology"/>
<dbReference type="PANTHER" id="PTHR43570">
    <property type="entry name" value="ALDEHYDE DEHYDROGENASE"/>
    <property type="match status" value="1"/>
</dbReference>
<dbReference type="RefSeq" id="WP_267613332.1">
    <property type="nucleotide sequence ID" value="NZ_JAOVZQ010000001.1"/>
</dbReference>
<accession>A0ABT3YHS4</accession>
<keyword evidence="9" id="KW-1185">Reference proteome</keyword>
<dbReference type="PROSITE" id="PS00070">
    <property type="entry name" value="ALDEHYDE_DEHYDR_CYS"/>
    <property type="match status" value="1"/>
</dbReference>
<reference evidence="8" key="1">
    <citation type="submission" date="2022-10" db="EMBL/GenBank/DDBJ databases">
        <title>Hoeflea sp. J2-29, isolated from marine algae.</title>
        <authorList>
            <person name="Kristyanto S."/>
            <person name="Kim J.M."/>
            <person name="Jeon C.O."/>
        </authorList>
    </citation>
    <scope>NUCLEOTIDE SEQUENCE</scope>
    <source>
        <strain evidence="8">J2-29</strain>
    </source>
</reference>
<evidence type="ECO:0000256" key="4">
    <source>
        <dbReference type="PROSITE-ProRule" id="PRU10007"/>
    </source>
</evidence>
<dbReference type="InterPro" id="IPR016161">
    <property type="entry name" value="Ald_DH/histidinol_DH"/>
</dbReference>
<dbReference type="PROSITE" id="PS00687">
    <property type="entry name" value="ALDEHYDE_DEHYDR_GLU"/>
    <property type="match status" value="1"/>
</dbReference>
<comment type="similarity">
    <text evidence="1 3 5">Belongs to the aldehyde dehydrogenase family.</text>
</comment>
<evidence type="ECO:0000313" key="8">
    <source>
        <dbReference type="EMBL" id="MCY0095452.1"/>
    </source>
</evidence>
<dbReference type="Gene3D" id="3.40.605.10">
    <property type="entry name" value="Aldehyde Dehydrogenase, Chain A, domain 1"/>
    <property type="match status" value="1"/>
</dbReference>
<feature type="active site" evidence="4">
    <location>
        <position position="233"/>
    </location>
</feature>
<dbReference type="InterPro" id="IPR012394">
    <property type="entry name" value="Aldehyde_DH_NAD(P)"/>
</dbReference>
<dbReference type="CDD" id="cd07087">
    <property type="entry name" value="ALDH_F3-13-14_CALDH-like"/>
    <property type="match status" value="1"/>
</dbReference>
<feature type="region of interest" description="Disordered" evidence="6">
    <location>
        <begin position="1"/>
        <end position="25"/>
    </location>
</feature>
<dbReference type="InterPro" id="IPR029510">
    <property type="entry name" value="Ald_DH_CS_GLU"/>
</dbReference>
<gene>
    <name evidence="8" type="ORF">OEG82_15725</name>
</gene>
<feature type="domain" description="Aldehyde dehydrogenase" evidence="7">
    <location>
        <begin position="24"/>
        <end position="450"/>
    </location>
</feature>
<feature type="compositionally biased region" description="Low complexity" evidence="6">
    <location>
        <begin position="1"/>
        <end position="24"/>
    </location>
</feature>
<dbReference type="EMBL" id="JAOVZQ010000001">
    <property type="protein sequence ID" value="MCY0095452.1"/>
    <property type="molecule type" value="Genomic_DNA"/>
</dbReference>
<evidence type="ECO:0000256" key="2">
    <source>
        <dbReference type="ARBA" id="ARBA00023002"/>
    </source>
</evidence>
<dbReference type="Gene3D" id="3.40.309.10">
    <property type="entry name" value="Aldehyde Dehydrogenase, Chain A, domain 2"/>
    <property type="match status" value="1"/>
</dbReference>
<dbReference type="InterPro" id="IPR015590">
    <property type="entry name" value="Aldehyde_DH_dom"/>
</dbReference>
<dbReference type="SUPFAM" id="SSF53720">
    <property type="entry name" value="ALDH-like"/>
    <property type="match status" value="1"/>
</dbReference>
<dbReference type="PIRSF" id="PIRSF036492">
    <property type="entry name" value="ALDH"/>
    <property type="match status" value="1"/>
</dbReference>
<dbReference type="Pfam" id="PF00171">
    <property type="entry name" value="Aldedh"/>
    <property type="match status" value="1"/>
</dbReference>
<dbReference type="InterPro" id="IPR016163">
    <property type="entry name" value="Ald_DH_C"/>
</dbReference>
<evidence type="ECO:0000256" key="5">
    <source>
        <dbReference type="RuleBase" id="RU003345"/>
    </source>
</evidence>
<dbReference type="Proteomes" id="UP001081283">
    <property type="component" value="Unassembled WGS sequence"/>
</dbReference>
<comment type="caution">
    <text evidence="8">The sequence shown here is derived from an EMBL/GenBank/DDBJ whole genome shotgun (WGS) entry which is preliminary data.</text>
</comment>
<evidence type="ECO:0000313" key="9">
    <source>
        <dbReference type="Proteomes" id="UP001081283"/>
    </source>
</evidence>
<keyword evidence="2 3" id="KW-0560">Oxidoreductase</keyword>
<name>A0ABT3YHS4_9HYPH</name>
<organism evidence="8 9">
    <name type="scientific">Hoeflea ulvae</name>
    <dbReference type="NCBI Taxonomy" id="2983764"/>
    <lineage>
        <taxon>Bacteria</taxon>
        <taxon>Pseudomonadati</taxon>
        <taxon>Pseudomonadota</taxon>
        <taxon>Alphaproteobacteria</taxon>
        <taxon>Hyphomicrobiales</taxon>
        <taxon>Rhizobiaceae</taxon>
        <taxon>Hoeflea</taxon>
    </lineage>
</organism>
<dbReference type="InterPro" id="IPR016160">
    <property type="entry name" value="Ald_DH_CS_CYS"/>
</dbReference>
<evidence type="ECO:0000256" key="6">
    <source>
        <dbReference type="SAM" id="MobiDB-lite"/>
    </source>
</evidence>